<evidence type="ECO:0000313" key="3">
    <source>
        <dbReference type="EMBL" id="MEE2052267.1"/>
    </source>
</evidence>
<comment type="caution">
    <text evidence="3">The sequence shown here is derived from an EMBL/GenBank/DDBJ whole genome shotgun (WGS) entry which is preliminary data.</text>
</comment>
<dbReference type="InterPro" id="IPR010330">
    <property type="entry name" value="CoiA_nuc"/>
</dbReference>
<dbReference type="RefSeq" id="WP_330159307.1">
    <property type="nucleotide sequence ID" value="NZ_BAAAJA010000012.1"/>
</dbReference>
<evidence type="ECO:0000313" key="4">
    <source>
        <dbReference type="Proteomes" id="UP001348641"/>
    </source>
</evidence>
<dbReference type="Proteomes" id="UP001348641">
    <property type="component" value="Unassembled WGS sequence"/>
</dbReference>
<evidence type="ECO:0000259" key="1">
    <source>
        <dbReference type="Pfam" id="PF06054"/>
    </source>
</evidence>
<name>A0ABU7KT63_9ACTN</name>
<organism evidence="3 4">
    <name type="scientific">Nocardiopsis tropica</name>
    <dbReference type="NCBI Taxonomy" id="109330"/>
    <lineage>
        <taxon>Bacteria</taxon>
        <taxon>Bacillati</taxon>
        <taxon>Actinomycetota</taxon>
        <taxon>Actinomycetes</taxon>
        <taxon>Streptosporangiales</taxon>
        <taxon>Nocardiopsidaceae</taxon>
        <taxon>Nocardiopsis</taxon>
    </lineage>
</organism>
<dbReference type="EMBL" id="JAUUCC010000043">
    <property type="protein sequence ID" value="MEE2052267.1"/>
    <property type="molecule type" value="Genomic_DNA"/>
</dbReference>
<feature type="domain" description="Competence protein CoiA-like N-terminal" evidence="2">
    <location>
        <begin position="20"/>
        <end position="55"/>
    </location>
</feature>
<sequence length="257" mass="28673">MLIANDHDGERTLAAKDTPDGAYTCPECDSGVILKKRGRKIAAHFAHTPGSTCTAEGESWRHLLAKQVLAEEFTRLGYTAEIEVSHRAQGRRVDVVVSRVDARGNTRKVAVEVQDSAIQVDEAKSRVARDLRLGYDATVWLFTSNRAATLLIADEDDEVRVPAEMLWVDNRYGQGVHIIDPESREMWRVSFEGLHRSGESYSWYGPGGEPTGVDYPGYSPRTLRKCSRQQVGFKLSSVQGKFGDKWAILLVPDDRQP</sequence>
<evidence type="ECO:0000259" key="2">
    <source>
        <dbReference type="Pfam" id="PF25164"/>
    </source>
</evidence>
<dbReference type="Pfam" id="PF25164">
    <property type="entry name" value="CoiA_N"/>
    <property type="match status" value="1"/>
</dbReference>
<protein>
    <submittedName>
        <fullName evidence="3">Competence protein CoiA family protein</fullName>
    </submittedName>
</protein>
<dbReference type="Pfam" id="PF06054">
    <property type="entry name" value="CoiA_nuc"/>
    <property type="match status" value="1"/>
</dbReference>
<feature type="domain" description="Competence protein CoiA nuclease-like" evidence="1">
    <location>
        <begin position="58"/>
        <end position="147"/>
    </location>
</feature>
<dbReference type="InterPro" id="IPR057253">
    <property type="entry name" value="CoiA-like_N"/>
</dbReference>
<gene>
    <name evidence="3" type="ORF">Q8A49_17340</name>
</gene>
<reference evidence="3 4" key="1">
    <citation type="submission" date="2023-07" db="EMBL/GenBank/DDBJ databases">
        <authorList>
            <person name="Girao M."/>
            <person name="Carvalho M.F."/>
        </authorList>
    </citation>
    <scope>NUCLEOTIDE SEQUENCE [LARGE SCALE GENOMIC DNA]</scope>
    <source>
        <strain evidence="3 4">66/93</strain>
    </source>
</reference>
<proteinExistence type="predicted"/>
<accession>A0ABU7KT63</accession>